<name>A0ABQ9Y0P4_9EUKA</name>
<protein>
    <submittedName>
        <fullName evidence="1">Uncharacterized protein</fullName>
    </submittedName>
</protein>
<dbReference type="EMBL" id="JARBJD010000047">
    <property type="protein sequence ID" value="KAK2957295.1"/>
    <property type="molecule type" value="Genomic_DNA"/>
</dbReference>
<proteinExistence type="predicted"/>
<reference evidence="1 2" key="1">
    <citation type="journal article" date="2022" name="bioRxiv">
        <title>Genomics of Preaxostyla Flagellates Illuminates Evolutionary Transitions and the Path Towards Mitochondrial Loss.</title>
        <authorList>
            <person name="Novak L.V.F."/>
            <person name="Treitli S.C."/>
            <person name="Pyrih J."/>
            <person name="Halakuc P."/>
            <person name="Pipaliya S.V."/>
            <person name="Vacek V."/>
            <person name="Brzon O."/>
            <person name="Soukal P."/>
            <person name="Eme L."/>
            <person name="Dacks J.B."/>
            <person name="Karnkowska A."/>
            <person name="Elias M."/>
            <person name="Hampl V."/>
        </authorList>
    </citation>
    <scope>NUCLEOTIDE SEQUENCE [LARGE SCALE GENOMIC DNA]</scope>
    <source>
        <strain evidence="1">NAU3</strain>
        <tissue evidence="1">Gut</tissue>
    </source>
</reference>
<accession>A0ABQ9Y0P4</accession>
<sequence>MHDSVSLNTYGNLWIITPSSGSGHYCTPLLHEGDYVRMEVDHDPTPRTVQFFVNGKAGKCLTSGIPSSVRIGFSVSGEGTSIRIDNIYSLSRPTPIPEGMEEKEW</sequence>
<gene>
    <name evidence="1" type="ORF">BLNAU_7673</name>
</gene>
<dbReference type="Proteomes" id="UP001281761">
    <property type="component" value="Unassembled WGS sequence"/>
</dbReference>
<evidence type="ECO:0000313" key="1">
    <source>
        <dbReference type="EMBL" id="KAK2957295.1"/>
    </source>
</evidence>
<keyword evidence="2" id="KW-1185">Reference proteome</keyword>
<evidence type="ECO:0000313" key="2">
    <source>
        <dbReference type="Proteomes" id="UP001281761"/>
    </source>
</evidence>
<comment type="caution">
    <text evidence="1">The sequence shown here is derived from an EMBL/GenBank/DDBJ whole genome shotgun (WGS) entry which is preliminary data.</text>
</comment>
<organism evidence="1 2">
    <name type="scientific">Blattamonas nauphoetae</name>
    <dbReference type="NCBI Taxonomy" id="2049346"/>
    <lineage>
        <taxon>Eukaryota</taxon>
        <taxon>Metamonada</taxon>
        <taxon>Preaxostyla</taxon>
        <taxon>Oxymonadida</taxon>
        <taxon>Blattamonas</taxon>
    </lineage>
</organism>